<dbReference type="Gene3D" id="2.70.98.10">
    <property type="match status" value="1"/>
</dbReference>
<dbReference type="GeneID" id="75281397"/>
<dbReference type="RefSeq" id="WP_130379954.1">
    <property type="nucleotide sequence ID" value="NZ_CAMIRB010000001.1"/>
</dbReference>
<accession>A0A9C7VA69</accession>
<dbReference type="InterPro" id="IPR014718">
    <property type="entry name" value="GH-type_carb-bd"/>
</dbReference>
<comment type="caution">
    <text evidence="1">The sequence shown here is derived from an EMBL/GenBank/DDBJ whole genome shotgun (WGS) entry which is preliminary data.</text>
</comment>
<dbReference type="AlphaFoldDB" id="A0A9C7VA69"/>
<proteinExistence type="predicted"/>
<dbReference type="EMBL" id="DPSM01000029">
    <property type="protein sequence ID" value="HCK02729.1"/>
    <property type="molecule type" value="Genomic_DNA"/>
</dbReference>
<reference evidence="1 2" key="1">
    <citation type="journal article" date="2018" name="Nat. Biotechnol.">
        <title>A standardized bacterial taxonomy based on genome phylogeny substantially revises the tree of life.</title>
        <authorList>
            <person name="Parks D.H."/>
            <person name="Chuvochina M."/>
            <person name="Waite D.W."/>
            <person name="Rinke C."/>
            <person name="Skarshewski A."/>
            <person name="Chaumeil P.A."/>
            <person name="Hugenholtz P."/>
        </authorList>
    </citation>
    <scope>NUCLEOTIDE SEQUENCE [LARGE SCALE GENOMIC DNA]</scope>
    <source>
        <strain evidence="1">UBA11264</strain>
    </source>
</reference>
<dbReference type="GO" id="GO:0030246">
    <property type="term" value="F:carbohydrate binding"/>
    <property type="evidence" value="ECO:0007669"/>
    <property type="project" value="InterPro"/>
</dbReference>
<gene>
    <name evidence="1" type="ORF">DHV72_22275</name>
</gene>
<evidence type="ECO:0000313" key="1">
    <source>
        <dbReference type="EMBL" id="HCK02729.1"/>
    </source>
</evidence>
<dbReference type="Proteomes" id="UP000262210">
    <property type="component" value="Unassembled WGS sequence"/>
</dbReference>
<evidence type="ECO:0000313" key="2">
    <source>
        <dbReference type="Proteomes" id="UP000262210"/>
    </source>
</evidence>
<protein>
    <submittedName>
        <fullName evidence="1">Uncharacterized protein</fullName>
    </submittedName>
</protein>
<organism evidence="1 2">
    <name type="scientific">Serratia grimesii</name>
    <dbReference type="NCBI Taxonomy" id="82995"/>
    <lineage>
        <taxon>Bacteria</taxon>
        <taxon>Pseudomonadati</taxon>
        <taxon>Pseudomonadota</taxon>
        <taxon>Gammaproteobacteria</taxon>
        <taxon>Enterobacterales</taxon>
        <taxon>Yersiniaceae</taxon>
        <taxon>Serratia</taxon>
    </lineage>
</organism>
<sequence>MINLAPEQFKAQPDEIFRNADFVVTAFSTEETGEVLMLANSRGVLRVLPFRDLTIWDADFDGYSLKSGRRSARFVRRKLEGSSAFHSPWPYQDGSVLSKQKVWLQIEDNTMSLYASGEPADQRCRLRPAVRLTADSAQFTLEMHITNLADEPLPLRYVCQLNYGCIPTAIFRQNLPAPALAPPGHIAEKGILCSDDLSLYVDQAEFFMLASKGRRYVTRFSTAQFNYGLRPITQQGGLHAFRFIQPATCSPHGESQLPGMMLAAGKTREFCVTTGVV</sequence>
<name>A0A9C7VA69_9GAMM</name>